<dbReference type="PRINTS" id="PR01254">
    <property type="entry name" value="PGNDSYNTHASE"/>
</dbReference>
<gene>
    <name evidence="4" type="primary">LCN12</name>
</gene>
<reference evidence="4" key="1">
    <citation type="submission" date="2025-08" db="UniProtKB">
        <authorList>
            <consortium name="Ensembl"/>
        </authorList>
    </citation>
    <scope>IDENTIFICATION</scope>
</reference>
<dbReference type="GO" id="GO:0036094">
    <property type="term" value="F:small molecule binding"/>
    <property type="evidence" value="ECO:0007669"/>
    <property type="project" value="InterPro"/>
</dbReference>
<feature type="signal peptide" evidence="2">
    <location>
        <begin position="1"/>
        <end position="19"/>
    </location>
</feature>
<dbReference type="PANTHER" id="PTHR11430">
    <property type="entry name" value="LIPOCALIN"/>
    <property type="match status" value="1"/>
</dbReference>
<dbReference type="PANTHER" id="PTHR11430:SF12">
    <property type="entry name" value="EPIDIDYMAL-SPECIFIC LIPOCALIN-12"/>
    <property type="match status" value="1"/>
</dbReference>
<dbReference type="InterPro" id="IPR012674">
    <property type="entry name" value="Calycin"/>
</dbReference>
<evidence type="ECO:0000259" key="3">
    <source>
        <dbReference type="Pfam" id="PF00061"/>
    </source>
</evidence>
<dbReference type="Pfam" id="PF00061">
    <property type="entry name" value="Lipocalin"/>
    <property type="match status" value="1"/>
</dbReference>
<dbReference type="AlphaFoldDB" id="A0A8C8Z3M4"/>
<keyword evidence="5" id="KW-1185">Reference proteome</keyword>
<evidence type="ECO:0000256" key="2">
    <source>
        <dbReference type="SAM" id="SignalP"/>
    </source>
</evidence>
<evidence type="ECO:0000256" key="1">
    <source>
        <dbReference type="ARBA" id="ARBA00006889"/>
    </source>
</evidence>
<sequence length="192" mass="21348">MGSWCAPWLLLTLPDVLWGQTQSAQPVQPGMQSFQGDQFQGEWFVLALASNTFRKEHKALLVPFTTTFELTAQGHFTVSNAMTRGPRCDTWSYVMIPEAQPGQFVVDHGRGPGSDREEIRVVESDYTSFALLLSRRPAGSLTVIRVSLLGRNWMLPPGTIDKFICLGRTQGFSENNIAFPDLAEWLPEGGIC</sequence>
<dbReference type="Proteomes" id="UP000694414">
    <property type="component" value="Unplaced"/>
</dbReference>
<evidence type="ECO:0000313" key="4">
    <source>
        <dbReference type="Ensembl" id="ENSPSMP00000009369.1"/>
    </source>
</evidence>
<evidence type="ECO:0000313" key="5">
    <source>
        <dbReference type="Proteomes" id="UP000694414"/>
    </source>
</evidence>
<dbReference type="GeneTree" id="ENSGT01050000244868"/>
<name>A0A8C8Z3M4_PROSS</name>
<dbReference type="GO" id="GO:0005615">
    <property type="term" value="C:extracellular space"/>
    <property type="evidence" value="ECO:0007669"/>
    <property type="project" value="TreeGrafter"/>
</dbReference>
<dbReference type="InterPro" id="IPR002345">
    <property type="entry name" value="Lipocalin"/>
</dbReference>
<accession>A0A8C8Z3M4</accession>
<keyword evidence="2" id="KW-0732">Signal</keyword>
<dbReference type="Ensembl" id="ENSPSMT00000010982.1">
    <property type="protein sequence ID" value="ENSPSMP00000009369.1"/>
    <property type="gene ID" value="ENSPSMG00000006863.1"/>
</dbReference>
<comment type="similarity">
    <text evidence="1">Belongs to the calycin superfamily. Lipocalin family.</text>
</comment>
<dbReference type="SUPFAM" id="SSF50814">
    <property type="entry name" value="Lipocalins"/>
    <property type="match status" value="1"/>
</dbReference>
<organism evidence="4 5">
    <name type="scientific">Prolemur simus</name>
    <name type="common">Greater bamboo lemur</name>
    <name type="synonym">Hapalemur simus</name>
    <dbReference type="NCBI Taxonomy" id="1328070"/>
    <lineage>
        <taxon>Eukaryota</taxon>
        <taxon>Metazoa</taxon>
        <taxon>Chordata</taxon>
        <taxon>Craniata</taxon>
        <taxon>Vertebrata</taxon>
        <taxon>Euteleostomi</taxon>
        <taxon>Mammalia</taxon>
        <taxon>Eutheria</taxon>
        <taxon>Euarchontoglires</taxon>
        <taxon>Primates</taxon>
        <taxon>Strepsirrhini</taxon>
        <taxon>Lemuriformes</taxon>
        <taxon>Lemuridae</taxon>
        <taxon>Prolemur</taxon>
    </lineage>
</organism>
<feature type="domain" description="Lipocalin/cytosolic fatty-acid binding" evidence="3">
    <location>
        <begin position="40"/>
        <end position="181"/>
    </location>
</feature>
<feature type="chain" id="PRO_5034630440" evidence="2">
    <location>
        <begin position="20"/>
        <end position="192"/>
    </location>
</feature>
<dbReference type="InterPro" id="IPR000566">
    <property type="entry name" value="Lipocln_cytosolic_FA-bd_dom"/>
</dbReference>
<proteinExistence type="inferred from homology"/>
<protein>
    <submittedName>
        <fullName evidence="4">Lipocalin 12</fullName>
    </submittedName>
</protein>
<reference evidence="4" key="2">
    <citation type="submission" date="2025-09" db="UniProtKB">
        <authorList>
            <consortium name="Ensembl"/>
        </authorList>
    </citation>
    <scope>IDENTIFICATION</scope>
</reference>
<dbReference type="Gene3D" id="2.40.128.20">
    <property type="match status" value="1"/>
</dbReference>